<feature type="non-terminal residue" evidence="3">
    <location>
        <position position="374"/>
    </location>
</feature>
<evidence type="ECO:0000313" key="4">
    <source>
        <dbReference type="Proteomes" id="UP001497497"/>
    </source>
</evidence>
<evidence type="ECO:0000256" key="1">
    <source>
        <dbReference type="SAM" id="Phobius"/>
    </source>
</evidence>
<feature type="signal peptide" evidence="2">
    <location>
        <begin position="1"/>
        <end position="21"/>
    </location>
</feature>
<keyword evidence="1" id="KW-1133">Transmembrane helix</keyword>
<feature type="non-terminal residue" evidence="3">
    <location>
        <position position="1"/>
    </location>
</feature>
<reference evidence="3 4" key="1">
    <citation type="submission" date="2024-04" db="EMBL/GenBank/DDBJ databases">
        <authorList>
            <consortium name="Genoscope - CEA"/>
            <person name="William W."/>
        </authorList>
    </citation>
    <scope>NUCLEOTIDE SEQUENCE [LARGE SCALE GENOMIC DNA]</scope>
</reference>
<proteinExistence type="predicted"/>
<keyword evidence="1" id="KW-0812">Transmembrane</keyword>
<feature type="transmembrane region" description="Helical" evidence="1">
    <location>
        <begin position="259"/>
        <end position="281"/>
    </location>
</feature>
<organism evidence="3 4">
    <name type="scientific">Lymnaea stagnalis</name>
    <name type="common">Great pond snail</name>
    <name type="synonym">Helix stagnalis</name>
    <dbReference type="NCBI Taxonomy" id="6523"/>
    <lineage>
        <taxon>Eukaryota</taxon>
        <taxon>Metazoa</taxon>
        <taxon>Spiralia</taxon>
        <taxon>Lophotrochozoa</taxon>
        <taxon>Mollusca</taxon>
        <taxon>Gastropoda</taxon>
        <taxon>Heterobranchia</taxon>
        <taxon>Euthyneura</taxon>
        <taxon>Panpulmonata</taxon>
        <taxon>Hygrophila</taxon>
        <taxon>Lymnaeoidea</taxon>
        <taxon>Lymnaeidae</taxon>
        <taxon>Lymnaea</taxon>
    </lineage>
</organism>
<keyword evidence="1" id="KW-0472">Membrane</keyword>
<keyword evidence="2" id="KW-0732">Signal</keyword>
<dbReference type="Proteomes" id="UP001497497">
    <property type="component" value="Unassembled WGS sequence"/>
</dbReference>
<keyword evidence="4" id="KW-1185">Reference proteome</keyword>
<comment type="caution">
    <text evidence="3">The sequence shown here is derived from an EMBL/GenBank/DDBJ whole genome shotgun (WGS) entry which is preliminary data.</text>
</comment>
<protein>
    <submittedName>
        <fullName evidence="3">Uncharacterized protein</fullName>
    </submittedName>
</protein>
<gene>
    <name evidence="3" type="ORF">GSLYS_00001597001</name>
</gene>
<evidence type="ECO:0000256" key="2">
    <source>
        <dbReference type="SAM" id="SignalP"/>
    </source>
</evidence>
<dbReference type="AlphaFoldDB" id="A0AAV2H187"/>
<name>A0AAV2H187_LYMST</name>
<sequence length="374" mass="42624">THLHIWSRICILLSYISFLYSQDIKLLELEHKHCVTKCASGFINNVDKLVFKSIINFTQPSNEFIFSTYMIKETTTNDYKKLFHIHPSSACMERKDLDYYCEKTGDNIFHVYITLQAEPKYIGAEIKAVLSDANKNEISSDYQIVPETYDARNVTGTITINGENYYNDDCRANISISDLKLEFVCSSPATPCLIEILTDDTQNVAAFKNSAVLKRTLSTQQILFVTLKFAACRLDGAYNNVTCRIQADTDNSPMSIATIAPIIGSVFMLIILLILFIFVIIRFRKYNSQQKFERENIHIREMENLFPHADGEKDNVGHSDKSTLTDIYGLNVVLKCDPISVQHKDVQVDEGAFVNEHVLTDGRTEPIIDLKKER</sequence>
<evidence type="ECO:0000313" key="3">
    <source>
        <dbReference type="EMBL" id="CAL1527420.1"/>
    </source>
</evidence>
<dbReference type="EMBL" id="CAXITT010000017">
    <property type="protein sequence ID" value="CAL1527420.1"/>
    <property type="molecule type" value="Genomic_DNA"/>
</dbReference>
<feature type="chain" id="PRO_5043438603" evidence="2">
    <location>
        <begin position="22"/>
        <end position="374"/>
    </location>
</feature>
<accession>A0AAV2H187</accession>